<accession>A0A1G4WU49</accession>
<sequence>MAEGNSGSLDAQTEKIPTPVLVQHAGPVTVNGAAPDRPIVIQKGSTLALHQNWHDVLITIIAGITIPAVIGVISSIAVIVAANKGAEAASKVGGDQVAATYATAQIDRQAKAYGDFVTLEKQFVTVCYRIRGLLQSYDVSPTDDALARGRTELAASLLEWEKIALALLGNHQVVRLHDSPTLEVSRDALEKNEEKIRKEFDKIGDPTDPNSLQFPLSTQGIQQIGDLVDTEWKDLTIFTDMASQEIHH</sequence>
<keyword evidence="1" id="KW-0812">Transmembrane</keyword>
<evidence type="ECO:0000313" key="3">
    <source>
        <dbReference type="Proteomes" id="UP000199707"/>
    </source>
</evidence>
<dbReference type="AlphaFoldDB" id="A0A1G4WU49"/>
<feature type="transmembrane region" description="Helical" evidence="1">
    <location>
        <begin position="56"/>
        <end position="82"/>
    </location>
</feature>
<keyword evidence="1" id="KW-0472">Membrane</keyword>
<gene>
    <name evidence="2" type="ORF">SAMN02799620_04835</name>
</gene>
<proteinExistence type="predicted"/>
<dbReference type="RefSeq" id="WP_139170132.1">
    <property type="nucleotide sequence ID" value="NZ_FMUB01000011.1"/>
</dbReference>
<protein>
    <submittedName>
        <fullName evidence="2">Uncharacterized protein</fullName>
    </submittedName>
</protein>
<reference evidence="3" key="1">
    <citation type="submission" date="2016-10" db="EMBL/GenBank/DDBJ databases">
        <authorList>
            <person name="Varghese N."/>
            <person name="Submissions S."/>
        </authorList>
    </citation>
    <scope>NUCLEOTIDE SEQUENCE [LARGE SCALE GENOMIC DNA]</scope>
    <source>
        <strain evidence="3">UNC267MFSha1.1M11</strain>
    </source>
</reference>
<dbReference type="Proteomes" id="UP000199707">
    <property type="component" value="Unassembled WGS sequence"/>
</dbReference>
<evidence type="ECO:0000256" key="1">
    <source>
        <dbReference type="SAM" id="Phobius"/>
    </source>
</evidence>
<keyword evidence="1" id="KW-1133">Transmembrane helix</keyword>
<evidence type="ECO:0000313" key="2">
    <source>
        <dbReference type="EMBL" id="SCX29607.1"/>
    </source>
</evidence>
<organism evidence="2 3">
    <name type="scientific">Mycolicibacterium fluoranthenivorans</name>
    <dbReference type="NCBI Taxonomy" id="258505"/>
    <lineage>
        <taxon>Bacteria</taxon>
        <taxon>Bacillati</taxon>
        <taxon>Actinomycetota</taxon>
        <taxon>Actinomycetes</taxon>
        <taxon>Mycobacteriales</taxon>
        <taxon>Mycobacteriaceae</taxon>
        <taxon>Mycolicibacterium</taxon>
    </lineage>
</organism>
<dbReference type="EMBL" id="FMUB01000011">
    <property type="protein sequence ID" value="SCX29607.1"/>
    <property type="molecule type" value="Genomic_DNA"/>
</dbReference>
<name>A0A1G4WU49_9MYCO</name>